<keyword evidence="2" id="KW-0472">Membrane</keyword>
<feature type="region of interest" description="Disordered" evidence="1">
    <location>
        <begin position="350"/>
        <end position="442"/>
    </location>
</feature>
<feature type="region of interest" description="Disordered" evidence="1">
    <location>
        <begin position="506"/>
        <end position="548"/>
    </location>
</feature>
<protein>
    <submittedName>
        <fullName evidence="3">Helix-turn-helix transcriptional regulator</fullName>
    </submittedName>
</protein>
<organism evidence="3 4">
    <name type="scientific">Thermophilibacter provencensis</name>
    <dbReference type="NCBI Taxonomy" id="1852386"/>
    <lineage>
        <taxon>Bacteria</taxon>
        <taxon>Bacillati</taxon>
        <taxon>Actinomycetota</taxon>
        <taxon>Coriobacteriia</taxon>
        <taxon>Coriobacteriales</taxon>
        <taxon>Atopobiaceae</taxon>
        <taxon>Thermophilibacter</taxon>
    </lineage>
</organism>
<reference evidence="3" key="1">
    <citation type="submission" date="2023-06" db="EMBL/GenBank/DDBJ databases">
        <title>Identification and characterization of horizontal gene transfer across gut microbiota members of farm animals based on homology search.</title>
        <authorList>
            <person name="Schwarzerova J."/>
            <person name="Nykrynova M."/>
            <person name="Jureckova K."/>
            <person name="Cejkova D."/>
            <person name="Rychlik I."/>
        </authorList>
    </citation>
    <scope>NUCLEOTIDE SEQUENCE</scope>
    <source>
        <strain evidence="3">153_Feed</strain>
    </source>
</reference>
<dbReference type="InterPro" id="IPR050400">
    <property type="entry name" value="Bact_Cytoskel_RodZ"/>
</dbReference>
<feature type="compositionally biased region" description="Low complexity" evidence="1">
    <location>
        <begin position="185"/>
        <end position="196"/>
    </location>
</feature>
<feature type="compositionally biased region" description="Polar residues" evidence="1">
    <location>
        <begin position="350"/>
        <end position="360"/>
    </location>
</feature>
<dbReference type="EMBL" id="JAUDEA010000005">
    <property type="protein sequence ID" value="MDM8271022.1"/>
    <property type="molecule type" value="Genomic_DNA"/>
</dbReference>
<proteinExistence type="predicted"/>
<reference evidence="3" key="2">
    <citation type="submission" date="2023-06" db="EMBL/GenBank/DDBJ databases">
        <authorList>
            <person name="Zeman M."/>
            <person name="Kubasova T."/>
            <person name="Jahodarova E."/>
            <person name="Nykrynova M."/>
            <person name="Rychlik I."/>
        </authorList>
    </citation>
    <scope>NUCLEOTIDE SEQUENCE</scope>
    <source>
        <strain evidence="3">153_Feed</strain>
    </source>
</reference>
<dbReference type="Pfam" id="PF13413">
    <property type="entry name" value="HTH_25"/>
    <property type="match status" value="1"/>
</dbReference>
<dbReference type="Gene3D" id="1.10.260.40">
    <property type="entry name" value="lambda repressor-like DNA-binding domains"/>
    <property type="match status" value="1"/>
</dbReference>
<feature type="region of interest" description="Disordered" evidence="1">
    <location>
        <begin position="155"/>
        <end position="311"/>
    </location>
</feature>
<dbReference type="PANTHER" id="PTHR34475">
    <property type="match status" value="1"/>
</dbReference>
<feature type="transmembrane region" description="Helical" evidence="2">
    <location>
        <begin position="325"/>
        <end position="345"/>
    </location>
</feature>
<feature type="compositionally biased region" description="Polar residues" evidence="1">
    <location>
        <begin position="273"/>
        <end position="284"/>
    </location>
</feature>
<sequence length="548" mass="59550">MSRPRFSEALVARRHELGLSVRQASKILRLREDVLIAFEEGDYEHMPQSGYAQGMLSSYARYLGLNAREIVDLFQEDLYQYRHGTSSHELRRRTRDTQAGRGVSGYDLPNEAGSRPKAYVEYRPLLPTSGGPAGDMGAFATTAPARPRTSVQLAGVGYAAPGTRSSYRSTAEEYGSARDERPYNSAPTSERSATSTARRRSQTARRHRQDDASGRLLNEGRRSSIPERDDPRGEMRTGRLYRRDDVSTRRVRPSEYTDDLRYDDKASPYAPASTLSGRRSSRNIANVERPNVRRRQARSGGGRRPPRRGGIGGFVEEFLSDPRRALFALIVLLAIVLTAILLFSVSSCMSGRTQGSQTGQVVPVGTTGQDADTSDDADALAESDDQDATDDEASATDEDESPDAQAEPEPDPNTTDDPDATTTDGDEQDADNPEGEGEEEVKETIVKVSVARGEVTWLEITCDGSSEVAQSVTGPWEGTYNVHDSITIQVDSPDAVTVTENGERLNFSSHAGGLGSMTIEGTPLPETDANAEGTTADPAATGQTNSQQ</sequence>
<evidence type="ECO:0000256" key="2">
    <source>
        <dbReference type="SAM" id="Phobius"/>
    </source>
</evidence>
<keyword evidence="2" id="KW-1133">Transmembrane helix</keyword>
<keyword evidence="4" id="KW-1185">Reference proteome</keyword>
<name>A0ABT7V343_9ACTN</name>
<feature type="region of interest" description="Disordered" evidence="1">
    <location>
        <begin position="89"/>
        <end position="114"/>
    </location>
</feature>
<feature type="compositionally biased region" description="Basic residues" evidence="1">
    <location>
        <begin position="197"/>
        <end position="207"/>
    </location>
</feature>
<evidence type="ECO:0000313" key="3">
    <source>
        <dbReference type="EMBL" id="MDM8271022.1"/>
    </source>
</evidence>
<keyword evidence="2" id="KW-0812">Transmembrane</keyword>
<feature type="compositionally biased region" description="Basic and acidic residues" evidence="1">
    <location>
        <begin position="208"/>
        <end position="266"/>
    </location>
</feature>
<feature type="compositionally biased region" description="Gly residues" evidence="1">
    <location>
        <begin position="299"/>
        <end position="311"/>
    </location>
</feature>
<evidence type="ECO:0000313" key="4">
    <source>
        <dbReference type="Proteomes" id="UP001529256"/>
    </source>
</evidence>
<evidence type="ECO:0000256" key="1">
    <source>
        <dbReference type="SAM" id="MobiDB-lite"/>
    </source>
</evidence>
<dbReference type="RefSeq" id="WP_289511112.1">
    <property type="nucleotide sequence ID" value="NZ_JAUDEA010000005.1"/>
</dbReference>
<comment type="caution">
    <text evidence="3">The sequence shown here is derived from an EMBL/GenBank/DDBJ whole genome shotgun (WGS) entry which is preliminary data.</text>
</comment>
<dbReference type="InterPro" id="IPR010982">
    <property type="entry name" value="Lambda_DNA-bd_dom_sf"/>
</dbReference>
<feature type="compositionally biased region" description="Acidic residues" evidence="1">
    <location>
        <begin position="372"/>
        <end position="441"/>
    </location>
</feature>
<accession>A0ABT7V343</accession>
<gene>
    <name evidence="3" type="ORF">QUW25_04970</name>
</gene>
<dbReference type="Proteomes" id="UP001529256">
    <property type="component" value="Unassembled WGS sequence"/>
</dbReference>
<dbReference type="PANTHER" id="PTHR34475:SF1">
    <property type="entry name" value="CYTOSKELETON PROTEIN RODZ"/>
    <property type="match status" value="1"/>
</dbReference>